<feature type="domain" description="VWFA" evidence="2">
    <location>
        <begin position="63"/>
        <end position="232"/>
    </location>
</feature>
<evidence type="ECO:0000259" key="2">
    <source>
        <dbReference type="PROSITE" id="PS50234"/>
    </source>
</evidence>
<dbReference type="Proteomes" id="UP000008810">
    <property type="component" value="Chromosome 3"/>
</dbReference>
<sequence length="519" mass="55743">MSFNDDEPIVAPPNSGPRPTPIVAGRVQLVSKNNREAPLEENTQKVMLELTGGDSTADRSGLDLVAVLDVSGSMQGEKIDKMKTAMQFVVKKLSTIDRLSIVTFSDAASRLCPLRQITDASKADLQGIVDGLKPGGNTNITDGLVTGLKVLADRKLSSGRVVGVMLMSDGQQNRGGDAAKVAISGNVPVYTFGFGSDYDPTVLNAVAKNSMGGTFSVVDDVGALSMAFSQCLAGLLTVVVQDLKLTVTRVEDESEIQKVTAGNYPQEEDAGSVTVSFGDLYSKEVRKVIVDLLLPAIESDRGADILEVTYSYKTNGKLFDAPPATVTVSRTGAVPGDSPADDPPVVQTEVARLKTVTMITEARAMADGQKLGDARDKLVEAQNGLEDVLEQSNPVVEMLRTELQQLLKLFRTQEVYNKQGRPYAMSSETSHARQRFAARGDIESMRMFATPRMDKYLEQAKKFDEDPETPLPSADDDVKEEIAANPLAPIAGPIAFYIQAAIQALQAIEKIITNGTKPN</sequence>
<dbReference type="Gramene" id="KQJ98245">
    <property type="protein sequence ID" value="KQJ98245"/>
    <property type="gene ID" value="BRADI_3g35700v3"/>
</dbReference>
<dbReference type="AlphaFoldDB" id="I1I6Z5"/>
<dbReference type="Pfam" id="PF00092">
    <property type="entry name" value="VWA"/>
    <property type="match status" value="1"/>
</dbReference>
<reference evidence="3" key="2">
    <citation type="submission" date="2017-06" db="EMBL/GenBank/DDBJ databases">
        <title>WGS assembly of Brachypodium distachyon.</title>
        <authorList>
            <consortium name="The International Brachypodium Initiative"/>
            <person name="Lucas S."/>
            <person name="Harmon-Smith M."/>
            <person name="Lail K."/>
            <person name="Tice H."/>
            <person name="Grimwood J."/>
            <person name="Bruce D."/>
            <person name="Barry K."/>
            <person name="Shu S."/>
            <person name="Lindquist E."/>
            <person name="Wang M."/>
            <person name="Pitluck S."/>
            <person name="Vogel J.P."/>
            <person name="Garvin D.F."/>
            <person name="Mockler T.C."/>
            <person name="Schmutz J."/>
            <person name="Rokhsar D."/>
            <person name="Bevan M.W."/>
        </authorList>
    </citation>
    <scope>NUCLEOTIDE SEQUENCE</scope>
    <source>
        <strain evidence="3">Bd21</strain>
    </source>
</reference>
<dbReference type="PANTHER" id="PTHR10579">
    <property type="entry name" value="CALCIUM-ACTIVATED CHLORIDE CHANNEL REGULATOR"/>
    <property type="match status" value="1"/>
</dbReference>
<dbReference type="CDD" id="cd01466">
    <property type="entry name" value="vWA_C3HC4_type"/>
    <property type="match status" value="1"/>
</dbReference>
<dbReference type="KEGG" id="bdi:100838814"/>
<dbReference type="Pfam" id="PF14624">
    <property type="entry name" value="Vwaint"/>
    <property type="match status" value="1"/>
</dbReference>
<dbReference type="GeneID" id="100838814"/>
<dbReference type="HOGENOM" id="CLU_029892_0_0_1"/>
<dbReference type="InterPro" id="IPR002035">
    <property type="entry name" value="VWF_A"/>
</dbReference>
<organism evidence="4">
    <name type="scientific">Brachypodium distachyon</name>
    <name type="common">Purple false brome</name>
    <name type="synonym">Trachynia distachya</name>
    <dbReference type="NCBI Taxonomy" id="15368"/>
    <lineage>
        <taxon>Eukaryota</taxon>
        <taxon>Viridiplantae</taxon>
        <taxon>Streptophyta</taxon>
        <taxon>Embryophyta</taxon>
        <taxon>Tracheophyta</taxon>
        <taxon>Spermatophyta</taxon>
        <taxon>Magnoliopsida</taxon>
        <taxon>Liliopsida</taxon>
        <taxon>Poales</taxon>
        <taxon>Poaceae</taxon>
        <taxon>BOP clade</taxon>
        <taxon>Pooideae</taxon>
        <taxon>Stipodae</taxon>
        <taxon>Brachypodieae</taxon>
        <taxon>Brachypodium</taxon>
    </lineage>
</organism>
<dbReference type="OrthoDB" id="687730at2759"/>
<dbReference type="PROSITE" id="PS50234">
    <property type="entry name" value="VWFA"/>
    <property type="match status" value="1"/>
</dbReference>
<dbReference type="Gene3D" id="3.40.50.410">
    <property type="entry name" value="von Willebrand factor, type A domain"/>
    <property type="match status" value="1"/>
</dbReference>
<protein>
    <recommendedName>
        <fullName evidence="2">VWFA domain-containing protein</fullName>
    </recommendedName>
</protein>
<name>I1I6Z5_BRADI</name>
<dbReference type="PANTHER" id="PTHR10579:SF129">
    <property type="entry name" value="OS01G0640200 PROTEIN"/>
    <property type="match status" value="1"/>
</dbReference>
<proteinExistence type="predicted"/>
<feature type="region of interest" description="Disordered" evidence="1">
    <location>
        <begin position="1"/>
        <end position="22"/>
    </location>
</feature>
<dbReference type="EMBL" id="CM000882">
    <property type="protein sequence ID" value="KQJ98245.1"/>
    <property type="molecule type" value="Genomic_DNA"/>
</dbReference>
<dbReference type="SUPFAM" id="SSF53300">
    <property type="entry name" value="vWA-like"/>
    <property type="match status" value="1"/>
</dbReference>
<evidence type="ECO:0000313" key="3">
    <source>
        <dbReference type="EMBL" id="KQJ98245.1"/>
    </source>
</evidence>
<dbReference type="EnsemblPlants" id="KQJ98245">
    <property type="protein sequence ID" value="KQJ98245"/>
    <property type="gene ID" value="BRADI_3g35700v3"/>
</dbReference>
<dbReference type="eggNOG" id="ENOG502QZGI">
    <property type="taxonomic scope" value="Eukaryota"/>
</dbReference>
<dbReference type="SMART" id="SM00327">
    <property type="entry name" value="VWA"/>
    <property type="match status" value="1"/>
</dbReference>
<keyword evidence="5" id="KW-1185">Reference proteome</keyword>
<dbReference type="InterPro" id="IPR036465">
    <property type="entry name" value="vWFA_dom_sf"/>
</dbReference>
<reference evidence="4" key="3">
    <citation type="submission" date="2018-08" db="UniProtKB">
        <authorList>
            <consortium name="EnsemblPlants"/>
        </authorList>
    </citation>
    <scope>IDENTIFICATION</scope>
    <source>
        <strain evidence="4">cv. Bd21</strain>
    </source>
</reference>
<feature type="compositionally biased region" description="Pro residues" evidence="1">
    <location>
        <begin position="10"/>
        <end position="20"/>
    </location>
</feature>
<dbReference type="OMA" id="GIWDEGG"/>
<reference evidence="3 4" key="1">
    <citation type="journal article" date="2010" name="Nature">
        <title>Genome sequencing and analysis of the model grass Brachypodium distachyon.</title>
        <authorList>
            <consortium name="International Brachypodium Initiative"/>
        </authorList>
    </citation>
    <scope>NUCLEOTIDE SEQUENCE [LARGE SCALE GENOMIC DNA]</scope>
    <source>
        <strain evidence="3 4">Bd21</strain>
    </source>
</reference>
<evidence type="ECO:0000313" key="5">
    <source>
        <dbReference type="Proteomes" id="UP000008810"/>
    </source>
</evidence>
<evidence type="ECO:0000256" key="1">
    <source>
        <dbReference type="SAM" id="MobiDB-lite"/>
    </source>
</evidence>
<dbReference type="InterPro" id="IPR051266">
    <property type="entry name" value="CLCR"/>
</dbReference>
<accession>I1I6Z5</accession>
<dbReference type="RefSeq" id="XP_003574473.1">
    <property type="nucleotide sequence ID" value="XM_003574425.4"/>
</dbReference>
<evidence type="ECO:0000313" key="4">
    <source>
        <dbReference type="EnsemblPlants" id="KQJ98245"/>
    </source>
</evidence>
<gene>
    <name evidence="4" type="primary">LOC100838814</name>
    <name evidence="3" type="ORF">BRADI_3g35700v3</name>
</gene>
<dbReference type="InterPro" id="IPR032838">
    <property type="entry name" value="Vwaint_dom"/>
</dbReference>